<feature type="transmembrane region" description="Helical" evidence="1">
    <location>
        <begin position="1048"/>
        <end position="1067"/>
    </location>
</feature>
<feature type="transmembrane region" description="Helical" evidence="1">
    <location>
        <begin position="528"/>
        <end position="548"/>
    </location>
</feature>
<feature type="transmembrane region" description="Helical" evidence="1">
    <location>
        <begin position="232"/>
        <end position="249"/>
    </location>
</feature>
<feature type="transmembrane region" description="Helical" evidence="1">
    <location>
        <begin position="339"/>
        <end position="355"/>
    </location>
</feature>
<dbReference type="AlphaFoldDB" id="A0A941GM73"/>
<feature type="transmembrane region" description="Helical" evidence="1">
    <location>
        <begin position="835"/>
        <end position="854"/>
    </location>
</feature>
<feature type="transmembrane region" description="Helical" evidence="1">
    <location>
        <begin position="894"/>
        <end position="912"/>
    </location>
</feature>
<feature type="transmembrane region" description="Helical" evidence="1">
    <location>
        <begin position="997"/>
        <end position="1015"/>
    </location>
</feature>
<feature type="transmembrane region" description="Helical" evidence="1">
    <location>
        <begin position="1021"/>
        <end position="1041"/>
    </location>
</feature>
<accession>A0A941GM73</accession>
<evidence type="ECO:0000256" key="1">
    <source>
        <dbReference type="SAM" id="Phobius"/>
    </source>
</evidence>
<feature type="transmembrane region" description="Helical" evidence="1">
    <location>
        <begin position="811"/>
        <end position="828"/>
    </location>
</feature>
<feature type="transmembrane region" description="Helical" evidence="1">
    <location>
        <begin position="866"/>
        <end position="887"/>
    </location>
</feature>
<dbReference type="EMBL" id="JAGTPX010000046">
    <property type="protein sequence ID" value="MBR8672542.1"/>
    <property type="molecule type" value="Genomic_DNA"/>
</dbReference>
<keyword evidence="1" id="KW-1133">Transmembrane helix</keyword>
<gene>
    <name evidence="2" type="ORF">KD144_23695</name>
</gene>
<feature type="transmembrane region" description="Helical" evidence="1">
    <location>
        <begin position="88"/>
        <end position="109"/>
    </location>
</feature>
<feature type="transmembrane region" description="Helical" evidence="1">
    <location>
        <begin position="209"/>
        <end position="226"/>
    </location>
</feature>
<feature type="transmembrane region" description="Helical" evidence="1">
    <location>
        <begin position="741"/>
        <end position="758"/>
    </location>
</feature>
<name>A0A941GM73_NIACI</name>
<feature type="transmembrane region" description="Helical" evidence="1">
    <location>
        <begin position="264"/>
        <end position="283"/>
    </location>
</feature>
<feature type="transmembrane region" description="Helical" evidence="1">
    <location>
        <begin position="181"/>
        <end position="202"/>
    </location>
</feature>
<feature type="transmembrane region" description="Helical" evidence="1">
    <location>
        <begin position="420"/>
        <end position="440"/>
    </location>
</feature>
<protein>
    <recommendedName>
        <fullName evidence="3">DUF2157 domain-containing protein</fullName>
    </recommendedName>
</protein>
<feature type="transmembrane region" description="Helical" evidence="1">
    <location>
        <begin position="504"/>
        <end position="521"/>
    </location>
</feature>
<keyword evidence="1" id="KW-0472">Membrane</keyword>
<feature type="transmembrane region" description="Helical" evidence="1">
    <location>
        <begin position="367"/>
        <end position="385"/>
    </location>
</feature>
<comment type="caution">
    <text evidence="2">The sequence shown here is derived from an EMBL/GenBank/DDBJ whole genome shotgun (WGS) entry which is preliminary data.</text>
</comment>
<organism evidence="2">
    <name type="scientific">Niallia circulans</name>
    <name type="common">Bacillus circulans</name>
    <dbReference type="NCBI Taxonomy" id="1397"/>
    <lineage>
        <taxon>Bacteria</taxon>
        <taxon>Bacillati</taxon>
        <taxon>Bacillota</taxon>
        <taxon>Bacilli</taxon>
        <taxon>Bacillales</taxon>
        <taxon>Bacillaceae</taxon>
        <taxon>Niallia</taxon>
    </lineage>
</organism>
<feature type="transmembrane region" description="Helical" evidence="1">
    <location>
        <begin position="609"/>
        <end position="626"/>
    </location>
</feature>
<feature type="transmembrane region" description="Helical" evidence="1">
    <location>
        <begin position="712"/>
        <end position="729"/>
    </location>
</feature>
<reference evidence="2" key="1">
    <citation type="submission" date="2021-04" db="EMBL/GenBank/DDBJ databases">
        <title>Genomic analysis of electroactive and textile dye degrading Bacillus circulans strain: DC10 isolated from constructed wetland-microbial fuel cells treating textile dye wastewaters.</title>
        <authorList>
            <person name="Patel D.U."/>
            <person name="Desai C.R."/>
        </authorList>
    </citation>
    <scope>NUCLEOTIDE SEQUENCE</scope>
    <source>
        <strain evidence="2">DC10</strain>
    </source>
</reference>
<sequence>MHKMQKNTIAIFNRIIELLYSKQYISEESYTDITSGFQRYLEEEEKKELQEREAQEKVVGKKVIKKTEPIKQKKQYSPEQLRERNIGVMLYLGVFLLLIGGLVVATSNWDSMPGWLKATSIFFVSILFFGFALLSKKIIKIDHTAFAFFLLGSLFLPIGFVSVSFFQLAGDYLSIHGEGKYLLGVIAGFVLFPIYLGLAIYLNSRLYKVLTIATMTGTVVFFLAFLPLSKDGFFFFMIAYQFISIYVLLKHQQLKWILYFRKELTTIVQVQLILTALFMTFIYENTIMNGFYYLLISSLFMMTIALTKRKHDHFFITIAVAMGLYRIFTYPLIADFLPIAFGCFSIILLSFVFILRGKMEWGRVWEITSFIIALSTFLFTIVYYGELFLEGSIYLVLAYLLLAIEFFLLSKRLDYSFIRYLPVVFLSLALWNMAALLQLINDADSILLVLYSIHIGLLFLLGIFNKLSFWQIIRKPSAIYTISWMAFISFISTVIFIGKWYIPFMIGGLTISLFVGNNLITNKKYKQILSYIIPITVFGVYFTSVQAINILQEQGLPLSMGIASIFMILTGSTYEKIDKEMGRISYFVGQIMYGFGLLLVFEYFDMNKWITTGLYVLAILVFYDLYRRLKHILIAWLIGMVSLISYFTFVGSVWNSDTLVFETLMKYGWIGLFILAFTLKNTSFRLPFLTISHSYLLISMIIDQIFVGNDSFLPFIYAYIVYRISIHLVGNKYLVRTFRYGSYLSIYFFLARIISFDFAGGNSYSFAFIVLSLVLFSMYFVAKEKVEILYFFLPFSIIGIIFWLFATPFTMITYFVILVYVALILLVIHREKIHLLSLSGVVLLLINNEILMYAKEFLPFDRYLLSLIWGILFLFMSTSVYTAMVRLREKGEKWVDFYLIGSILSILSLYVIETTFNWDIVLPGVLLVVVAYIQRNRVDKEMQWIPKLISLFLLLLPYYSYLTLISIPSYITAELVVLPWLVIMIGTKKILRNGKQMLAYIEWGVVGTIALILAIDGYLSHTIYDAIILGGFAVLSILSGFYFRYKSYFFVGIGVLVLNVLLQTRPYWGNFPWWVYLLMAGSILITIASVYEMQKQGKQPKAVTKLTDWKNRLIFFLKTWK</sequence>
<keyword evidence="1" id="KW-0812">Transmembrane</keyword>
<feature type="transmembrane region" description="Helical" evidence="1">
    <location>
        <begin position="584"/>
        <end position="603"/>
    </location>
</feature>
<evidence type="ECO:0008006" key="3">
    <source>
        <dbReference type="Google" id="ProtNLM"/>
    </source>
</evidence>
<feature type="transmembrane region" description="Helical" evidence="1">
    <location>
        <begin position="446"/>
        <end position="465"/>
    </location>
</feature>
<proteinExistence type="predicted"/>
<feature type="transmembrane region" description="Helical" evidence="1">
    <location>
        <begin position="633"/>
        <end position="654"/>
    </location>
</feature>
<feature type="transmembrane region" description="Helical" evidence="1">
    <location>
        <begin position="115"/>
        <end position="134"/>
    </location>
</feature>
<feature type="transmembrane region" description="Helical" evidence="1">
    <location>
        <begin position="764"/>
        <end position="781"/>
    </location>
</feature>
<feature type="transmembrane region" description="Helical" evidence="1">
    <location>
        <begin position="554"/>
        <end position="572"/>
    </location>
</feature>
<dbReference type="RefSeq" id="WP_226752677.1">
    <property type="nucleotide sequence ID" value="NZ_JAGTPX020000042.1"/>
</dbReference>
<feature type="transmembrane region" description="Helical" evidence="1">
    <location>
        <begin position="967"/>
        <end position="985"/>
    </location>
</feature>
<feature type="transmembrane region" description="Helical" evidence="1">
    <location>
        <begin position="146"/>
        <end position="169"/>
    </location>
</feature>
<feature type="transmembrane region" description="Helical" evidence="1">
    <location>
        <begin position="477"/>
        <end position="498"/>
    </location>
</feature>
<feature type="transmembrane region" description="Helical" evidence="1">
    <location>
        <begin position="686"/>
        <end position="706"/>
    </location>
</feature>
<feature type="transmembrane region" description="Helical" evidence="1">
    <location>
        <begin position="788"/>
        <end position="805"/>
    </location>
</feature>
<feature type="transmembrane region" description="Helical" evidence="1">
    <location>
        <begin position="660"/>
        <end position="679"/>
    </location>
</feature>
<feature type="transmembrane region" description="Helical" evidence="1">
    <location>
        <begin position="391"/>
        <end position="408"/>
    </location>
</feature>
<feature type="transmembrane region" description="Helical" evidence="1">
    <location>
        <begin position="1073"/>
        <end position="1091"/>
    </location>
</feature>
<evidence type="ECO:0000313" key="2">
    <source>
        <dbReference type="EMBL" id="MBR8672542.1"/>
    </source>
</evidence>